<dbReference type="SUPFAM" id="SSF55729">
    <property type="entry name" value="Acyl-CoA N-acyltransferases (Nat)"/>
    <property type="match status" value="1"/>
</dbReference>
<keyword evidence="1 4" id="KW-0808">Transferase</keyword>
<keyword evidence="5" id="KW-1185">Reference proteome</keyword>
<organism evidence="4 5">
    <name type="scientific">Tessaracoccus rhinocerotis</name>
    <dbReference type="NCBI Taxonomy" id="1689449"/>
    <lineage>
        <taxon>Bacteria</taxon>
        <taxon>Bacillati</taxon>
        <taxon>Actinomycetota</taxon>
        <taxon>Actinomycetes</taxon>
        <taxon>Propionibacteriales</taxon>
        <taxon>Propionibacteriaceae</taxon>
        <taxon>Tessaracoccus</taxon>
    </lineage>
</organism>
<protein>
    <submittedName>
        <fullName evidence="4">GNAT family N-acetyltransferase</fullName>
    </submittedName>
</protein>
<reference evidence="4 5" key="1">
    <citation type="submission" date="2019-07" db="EMBL/GenBank/DDBJ databases">
        <authorList>
            <person name="Zhou L.-Y."/>
        </authorList>
    </citation>
    <scope>NUCLEOTIDE SEQUENCE [LARGE SCALE GENOMIC DNA]</scope>
    <source>
        <strain evidence="4 5">YIM 101269</strain>
    </source>
</reference>
<comment type="caution">
    <text evidence="4">The sequence shown here is derived from an EMBL/GenBank/DDBJ whole genome shotgun (WGS) entry which is preliminary data.</text>
</comment>
<dbReference type="EMBL" id="VKKG01000001">
    <property type="protein sequence ID" value="TRY19850.1"/>
    <property type="molecule type" value="Genomic_DNA"/>
</dbReference>
<feature type="domain" description="N-acetyltransferase" evidence="3">
    <location>
        <begin position="1"/>
        <end position="151"/>
    </location>
</feature>
<dbReference type="InterPro" id="IPR000182">
    <property type="entry name" value="GNAT_dom"/>
</dbReference>
<dbReference type="InterPro" id="IPR016181">
    <property type="entry name" value="Acyl_CoA_acyltransferase"/>
</dbReference>
<proteinExistence type="predicted"/>
<dbReference type="RefSeq" id="WP_143936937.1">
    <property type="nucleotide sequence ID" value="NZ_VKKG01000001.1"/>
</dbReference>
<evidence type="ECO:0000256" key="2">
    <source>
        <dbReference type="ARBA" id="ARBA00023315"/>
    </source>
</evidence>
<dbReference type="PANTHER" id="PTHR43877">
    <property type="entry name" value="AMINOALKYLPHOSPHONATE N-ACETYLTRANSFERASE-RELATED-RELATED"/>
    <property type="match status" value="1"/>
</dbReference>
<dbReference type="OrthoDB" id="529907at2"/>
<dbReference type="GO" id="GO:0016747">
    <property type="term" value="F:acyltransferase activity, transferring groups other than amino-acyl groups"/>
    <property type="evidence" value="ECO:0007669"/>
    <property type="project" value="InterPro"/>
</dbReference>
<dbReference type="PROSITE" id="PS51186">
    <property type="entry name" value="GNAT"/>
    <property type="match status" value="1"/>
</dbReference>
<keyword evidence="2" id="KW-0012">Acyltransferase</keyword>
<dbReference type="Pfam" id="PF00583">
    <property type="entry name" value="Acetyltransf_1"/>
    <property type="match status" value="1"/>
</dbReference>
<evidence type="ECO:0000313" key="4">
    <source>
        <dbReference type="EMBL" id="TRY19850.1"/>
    </source>
</evidence>
<dbReference type="CDD" id="cd04301">
    <property type="entry name" value="NAT_SF"/>
    <property type="match status" value="1"/>
</dbReference>
<evidence type="ECO:0000256" key="1">
    <source>
        <dbReference type="ARBA" id="ARBA00022679"/>
    </source>
</evidence>
<dbReference type="Proteomes" id="UP000317638">
    <property type="component" value="Unassembled WGS sequence"/>
</dbReference>
<dbReference type="AlphaFoldDB" id="A0A553K563"/>
<sequence>MNIETATRDDLPGIVALETGFPAGERWNDQLWSDELAAADRLVLAAHLSDLDGRSCDLVGAATFQLVGDTADLHRVVVAEQHRRRGFARVMVVTGLHWAKGSGASRLLLEVRHDNAAAVAFYSDLGFLVIGERRDYYAAGAHALVMELVLTGLDLDAVGAWGTEVAQ</sequence>
<name>A0A553K563_9ACTN</name>
<dbReference type="InterPro" id="IPR050832">
    <property type="entry name" value="Bact_Acetyltransf"/>
</dbReference>
<gene>
    <name evidence="4" type="ORF">FOJ82_02930</name>
</gene>
<dbReference type="Gene3D" id="3.40.630.30">
    <property type="match status" value="1"/>
</dbReference>
<accession>A0A553K563</accession>
<evidence type="ECO:0000313" key="5">
    <source>
        <dbReference type="Proteomes" id="UP000317638"/>
    </source>
</evidence>
<evidence type="ECO:0000259" key="3">
    <source>
        <dbReference type="PROSITE" id="PS51186"/>
    </source>
</evidence>